<dbReference type="InterPro" id="IPR003599">
    <property type="entry name" value="Ig_sub"/>
</dbReference>
<dbReference type="EMBL" id="CZBV01000003">
    <property type="protein sequence ID" value="CUQ84422.1"/>
    <property type="molecule type" value="Genomic_DNA"/>
</dbReference>
<dbReference type="RefSeq" id="WP_055286834.1">
    <property type="nucleotide sequence ID" value="NZ_CABIXW010000003.1"/>
</dbReference>
<dbReference type="Gene3D" id="2.60.40.10">
    <property type="entry name" value="Immunoglobulins"/>
    <property type="match status" value="2"/>
</dbReference>
<feature type="chain" id="PRO_5033254812" evidence="3">
    <location>
        <begin position="31"/>
        <end position="1342"/>
    </location>
</feature>
<dbReference type="GO" id="GO:0008810">
    <property type="term" value="F:cellulase activity"/>
    <property type="evidence" value="ECO:0007669"/>
    <property type="project" value="UniProtKB-EC"/>
</dbReference>
<keyword evidence="5" id="KW-0326">Glycosidase</keyword>
<dbReference type="InterPro" id="IPR024079">
    <property type="entry name" value="MetalloPept_cat_dom_sf"/>
</dbReference>
<feature type="region of interest" description="Disordered" evidence="1">
    <location>
        <begin position="1270"/>
        <end position="1308"/>
    </location>
</feature>
<evidence type="ECO:0000313" key="8">
    <source>
        <dbReference type="Proteomes" id="UP000481964"/>
    </source>
</evidence>
<evidence type="ECO:0000256" key="2">
    <source>
        <dbReference type="SAM" id="Phobius"/>
    </source>
</evidence>
<evidence type="ECO:0000313" key="7">
    <source>
        <dbReference type="Proteomes" id="UP000095780"/>
    </source>
</evidence>
<feature type="transmembrane region" description="Helical" evidence="2">
    <location>
        <begin position="1316"/>
        <end position="1333"/>
    </location>
</feature>
<keyword evidence="2" id="KW-0812">Transmembrane</keyword>
<dbReference type="Pfam" id="PF19789">
    <property type="entry name" value="DUF6273"/>
    <property type="match status" value="1"/>
</dbReference>
<evidence type="ECO:0000256" key="1">
    <source>
        <dbReference type="SAM" id="MobiDB-lite"/>
    </source>
</evidence>
<dbReference type="InterPro" id="IPR036179">
    <property type="entry name" value="Ig-like_dom_sf"/>
</dbReference>
<feature type="compositionally biased region" description="Low complexity" evidence="1">
    <location>
        <begin position="1273"/>
        <end position="1290"/>
    </location>
</feature>
<accession>A0A174ZER3</accession>
<protein>
    <submittedName>
        <fullName evidence="6">Cell wall anchor protein</fullName>
    </submittedName>
    <submittedName>
        <fullName evidence="5">Endoglucanase C</fullName>
        <ecNumber evidence="5">3.2.1.4</ecNumber>
    </submittedName>
</protein>
<sequence length="1342" mass="148397">MNIIKHKYGKRTVSLLLAVILVLCPLQVRAADNKPTIEADNKPTIEIGNYIQMGTYGGVPIVWRCVAKDSNGPLMLSDRVLCDYMPYDAKTNKNAETGSHRRNSWRDNFGSNHWRDSNIRSWLNSNAEAGKVKWLCGNPPTEDSVYPKTAAYDQKEGFLRSFRSDELGAIRTVKQRSIVSHPEYTAGYIDAAGVDLPYNTTIDTVADGYDSAHYEYIWDRVFLLDVQQLKTVNDNLNGYHIAKNRSGVAWNYWLRTPITTCNHDMRFVTPQGNILRDAPYKGYYGVRPAFYLNTENYTVSSGTGQSAQDPYVVSAPDAPDDSIGISGAVREDVNGDWNVNTDEYLQLEMSTLYTEDPAYANVTVPVYTIQKPRSDKENMVIVYCAEGYTKSQQKQFVEDVKKLWGEVLQIEPYRSMADRFNVYALCTASVDGYGGTSTFFAATAKGGISTNKGNWRNHVLERIIGPAFIEKIHDAHIPNETHPNENTMDHNYRQYDYVYENINQFVVLANSGEYFGGSHDNKQYGIHYIVASARNAYSAFTQRHELGHGLFHLGDEYNYSTVPVDEWNYTTSLNMTATKDPTKVKWKQLLGFRNTYTCPHLDYYPYTYNSSRDCLMRETFQNDFCDVCKLQGIKVMSQLITNPPALYVAVPEVKKYIGDYRNPTKDPSAFEAANSSAYASYQNDRNSRLLSGGSKNSFDYSSMKGQQVELRTIIQNLSNTQAKTVTLRLWVEHSNGEKAVTTDGEQVFTTQEFDIPVWKEKSKFWTKGALDYEGSDFNSGLVNCSLVYTIPENAILQSGDTIGFEIVDHATGEVLADDDTEQQCYVNVTIQYQLEDGTDVPNTMPTTFTVPVGKKVDWQPPQELHGYTFVKAEGMENAVPNSGMTIRYIYKRSEERPEPPVTKNYTVQYNWGSVFPTGATLPLNSSSYSSVQQAKAAVDKKYTSTTRIQAQKDGKNGTWAFSGWDAGNLNGTTVVFRGSWSFTADTAPITPPNGTASYKITATAGIGGTISPGGTTTVSAAGQLTYTIKANEGYYIADVKVDGSEVTATTSYTFSDVNTDHTIEVTFKQESQTPDVPDVIAPSITTQPGNATVKVGETASFTIAASGTDLTYQWQIDRNDGKGWVNIDGATATSYTTSTVNISCNGFKYKCVVSNSAGNVESNSATLTVQDAGGSDNPDTPNNTYQIIDGANSSWTHDSDGNITIRGNGDFSKFTGVKVDGNLIDKSNYTAKEGSTIITLKASYLNTLSAGNHTVEILWTDGSASTTFTTKANISDNSNNNQNDNNNSNSSDDKPSSGTDKKDVTAPKTGDNTPSVWLFILSILSGTGLIITVKKRRENLNS</sequence>
<dbReference type="InterPro" id="IPR013098">
    <property type="entry name" value="Ig_I-set"/>
</dbReference>
<reference evidence="6 8" key="2">
    <citation type="journal article" date="2019" name="Nat. Med.">
        <title>A library of human gut bacterial isolates paired with longitudinal multiomics data enables mechanistic microbiome research.</title>
        <authorList>
            <person name="Poyet M."/>
            <person name="Groussin M."/>
            <person name="Gibbons S.M."/>
            <person name="Avila-Pacheco J."/>
            <person name="Jiang X."/>
            <person name="Kearney S.M."/>
            <person name="Perrotta A.R."/>
            <person name="Berdy B."/>
            <person name="Zhao S."/>
            <person name="Lieberman T.D."/>
            <person name="Swanson P.K."/>
            <person name="Smith M."/>
            <person name="Roesemann S."/>
            <person name="Alexander J.E."/>
            <person name="Rich S.A."/>
            <person name="Livny J."/>
            <person name="Vlamakis H."/>
            <person name="Clish C."/>
            <person name="Bullock K."/>
            <person name="Deik A."/>
            <person name="Scott J."/>
            <person name="Pierce K.A."/>
            <person name="Xavier R.J."/>
            <person name="Alm E.J."/>
        </authorList>
    </citation>
    <scope>NUCLEOTIDE SEQUENCE [LARGE SCALE GENOMIC DNA]</scope>
    <source>
        <strain evidence="6 8">BIOML-A1</strain>
    </source>
</reference>
<dbReference type="SUPFAM" id="SSF48726">
    <property type="entry name" value="Immunoglobulin"/>
    <property type="match status" value="1"/>
</dbReference>
<reference evidence="5 7" key="1">
    <citation type="submission" date="2015-09" db="EMBL/GenBank/DDBJ databases">
        <authorList>
            <consortium name="Pathogen Informatics"/>
        </authorList>
    </citation>
    <scope>NUCLEOTIDE SEQUENCE [LARGE SCALE GENOMIC DNA]</scope>
    <source>
        <strain evidence="5 7">2789STDY5834878</strain>
    </source>
</reference>
<dbReference type="Pfam" id="PF09471">
    <property type="entry name" value="Peptidase_M64"/>
    <property type="match status" value="2"/>
</dbReference>
<dbReference type="SMART" id="SM00409">
    <property type="entry name" value="IG"/>
    <property type="match status" value="1"/>
</dbReference>
<gene>
    <name evidence="5" type="primary">cenC</name>
    <name evidence="5" type="ORF">ERS852492_01409</name>
    <name evidence="6" type="ORF">GKE48_08900</name>
</gene>
<dbReference type="GO" id="GO:0008237">
    <property type="term" value="F:metallopeptidase activity"/>
    <property type="evidence" value="ECO:0007669"/>
    <property type="project" value="InterPro"/>
</dbReference>
<evidence type="ECO:0000313" key="5">
    <source>
        <dbReference type="EMBL" id="CUQ84422.1"/>
    </source>
</evidence>
<dbReference type="EMBL" id="WKRD01000006">
    <property type="protein sequence ID" value="MSC57558.1"/>
    <property type="molecule type" value="Genomic_DNA"/>
</dbReference>
<evidence type="ECO:0000313" key="6">
    <source>
        <dbReference type="EMBL" id="MSC57558.1"/>
    </source>
</evidence>
<evidence type="ECO:0000256" key="3">
    <source>
        <dbReference type="SAM" id="SignalP"/>
    </source>
</evidence>
<keyword evidence="2" id="KW-0472">Membrane</keyword>
<dbReference type="InterPro" id="IPR041030">
    <property type="entry name" value="SHIRT"/>
</dbReference>
<keyword evidence="5" id="KW-0378">Hydrolase</keyword>
<feature type="domain" description="Ig-like" evidence="4">
    <location>
        <begin position="1082"/>
        <end position="1168"/>
    </location>
</feature>
<dbReference type="InterPro" id="IPR019026">
    <property type="entry name" value="Peptidase_M64_IgA"/>
</dbReference>
<feature type="signal peptide" evidence="3">
    <location>
        <begin position="1"/>
        <end position="30"/>
    </location>
</feature>
<dbReference type="Gene3D" id="3.40.390.10">
    <property type="entry name" value="Collagenase (Catalytic Domain)"/>
    <property type="match status" value="1"/>
</dbReference>
<dbReference type="PROSITE" id="PS50835">
    <property type="entry name" value="IG_LIKE"/>
    <property type="match status" value="1"/>
</dbReference>
<dbReference type="Proteomes" id="UP000481964">
    <property type="component" value="Unassembled WGS sequence"/>
</dbReference>
<dbReference type="Proteomes" id="UP000095780">
    <property type="component" value="Unassembled WGS sequence"/>
</dbReference>
<organism evidence="5 7">
    <name type="scientific">Lachnospira eligens</name>
    <dbReference type="NCBI Taxonomy" id="39485"/>
    <lineage>
        <taxon>Bacteria</taxon>
        <taxon>Bacillati</taxon>
        <taxon>Bacillota</taxon>
        <taxon>Clostridia</taxon>
        <taxon>Lachnospirales</taxon>
        <taxon>Lachnospiraceae</taxon>
        <taxon>Lachnospira</taxon>
    </lineage>
</organism>
<dbReference type="Pfam" id="PF18655">
    <property type="entry name" value="SHIRT"/>
    <property type="match status" value="1"/>
</dbReference>
<evidence type="ECO:0000259" key="4">
    <source>
        <dbReference type="PROSITE" id="PS50835"/>
    </source>
</evidence>
<feature type="compositionally biased region" description="Basic and acidic residues" evidence="1">
    <location>
        <begin position="1291"/>
        <end position="1305"/>
    </location>
</feature>
<keyword evidence="2" id="KW-1133">Transmembrane helix</keyword>
<dbReference type="Pfam" id="PF07679">
    <property type="entry name" value="I-set"/>
    <property type="match status" value="1"/>
</dbReference>
<keyword evidence="3" id="KW-0732">Signal</keyword>
<name>A0A174ZER3_9FIRM</name>
<proteinExistence type="predicted"/>
<dbReference type="InterPro" id="IPR046240">
    <property type="entry name" value="DUF6273"/>
</dbReference>
<dbReference type="InterPro" id="IPR013783">
    <property type="entry name" value="Ig-like_fold"/>
</dbReference>
<dbReference type="InterPro" id="IPR007110">
    <property type="entry name" value="Ig-like_dom"/>
</dbReference>
<dbReference type="EC" id="3.2.1.4" evidence="5"/>